<sequence length="153" mass="16489">MGGGGLERKQDVDTTMHGLDARQLALSVANRHGDLDSGLVDPALLERHRVGDVKTVHQVVARVAQELARDTRVGGVAGGNLRDFLKGVVREVAVEGVGTRRRRRRTITNSLELLDVASDVLEGLADDGGGGLFLHFEKEEEIFGEKPLGTSEK</sequence>
<keyword evidence="2" id="KW-1185">Reference proteome</keyword>
<comment type="caution">
    <text evidence="1">The sequence shown here is derived from an EMBL/GenBank/DDBJ whole genome shotgun (WGS) entry which is preliminary data.</text>
</comment>
<gene>
    <name evidence="1" type="ORF">PFISCL1PPCAC_5204</name>
</gene>
<proteinExistence type="predicted"/>
<evidence type="ECO:0000313" key="1">
    <source>
        <dbReference type="EMBL" id="GMT13907.1"/>
    </source>
</evidence>
<feature type="non-terminal residue" evidence="1">
    <location>
        <position position="153"/>
    </location>
</feature>
<dbReference type="AlphaFoldDB" id="A0AAV5V514"/>
<protein>
    <recommendedName>
        <fullName evidence="3">Histone H2A</fullName>
    </recommendedName>
</protein>
<evidence type="ECO:0008006" key="3">
    <source>
        <dbReference type="Google" id="ProtNLM"/>
    </source>
</evidence>
<organism evidence="1 2">
    <name type="scientific">Pristionchus fissidentatus</name>
    <dbReference type="NCBI Taxonomy" id="1538716"/>
    <lineage>
        <taxon>Eukaryota</taxon>
        <taxon>Metazoa</taxon>
        <taxon>Ecdysozoa</taxon>
        <taxon>Nematoda</taxon>
        <taxon>Chromadorea</taxon>
        <taxon>Rhabditida</taxon>
        <taxon>Rhabditina</taxon>
        <taxon>Diplogasteromorpha</taxon>
        <taxon>Diplogasteroidea</taxon>
        <taxon>Neodiplogasteridae</taxon>
        <taxon>Pristionchus</taxon>
    </lineage>
</organism>
<accession>A0AAV5V514</accession>
<dbReference type="EMBL" id="BTSY01000002">
    <property type="protein sequence ID" value="GMT13907.1"/>
    <property type="molecule type" value="Genomic_DNA"/>
</dbReference>
<name>A0AAV5V514_9BILA</name>
<reference evidence="1" key="1">
    <citation type="submission" date="2023-10" db="EMBL/GenBank/DDBJ databases">
        <title>Genome assembly of Pristionchus species.</title>
        <authorList>
            <person name="Yoshida K."/>
            <person name="Sommer R.J."/>
        </authorList>
    </citation>
    <scope>NUCLEOTIDE SEQUENCE</scope>
    <source>
        <strain evidence="1">RS5133</strain>
    </source>
</reference>
<dbReference type="Proteomes" id="UP001432322">
    <property type="component" value="Unassembled WGS sequence"/>
</dbReference>
<evidence type="ECO:0000313" key="2">
    <source>
        <dbReference type="Proteomes" id="UP001432322"/>
    </source>
</evidence>